<dbReference type="Pfam" id="PF13445">
    <property type="entry name" value="zf-RING_UBOX"/>
    <property type="match status" value="1"/>
</dbReference>
<keyword evidence="3" id="KW-0862">Zinc</keyword>
<protein>
    <recommendedName>
        <fullName evidence="5">RING-type domain-containing protein</fullName>
    </recommendedName>
</protein>
<evidence type="ECO:0000313" key="7">
    <source>
        <dbReference type="Proteomes" id="UP000250572"/>
    </source>
</evidence>
<keyword evidence="7" id="KW-1185">Reference proteome</keyword>
<accession>A0A315V4N2</accession>
<dbReference type="PROSITE" id="PS00518">
    <property type="entry name" value="ZF_RING_1"/>
    <property type="match status" value="1"/>
</dbReference>
<evidence type="ECO:0000259" key="5">
    <source>
        <dbReference type="PROSITE" id="PS50089"/>
    </source>
</evidence>
<dbReference type="InterPro" id="IPR001841">
    <property type="entry name" value="Znf_RING"/>
</dbReference>
<sequence length="173" mass="19821">MSLTMEEDISCPVCQDVYRDPVVLFCSHSFCRLCLKNWWEEKKKLECPLCKEESITSDPPCNLALKKLCDRFLLTRKKKVTKPEVCCRLHAERKTSESSPLEIHAAQRRRESRPASTVSWLTTGSLLAKSRHKVSLRGHQDIRGCSSMIDFVIVSSDLRPYVLDTQVNRGSVH</sequence>
<dbReference type="GO" id="GO:0008270">
    <property type="term" value="F:zinc ion binding"/>
    <property type="evidence" value="ECO:0007669"/>
    <property type="project" value="UniProtKB-KW"/>
</dbReference>
<dbReference type="InterPro" id="IPR013083">
    <property type="entry name" value="Znf_RING/FYVE/PHD"/>
</dbReference>
<dbReference type="EMBL" id="NHOQ01002915">
    <property type="protein sequence ID" value="PWA13863.1"/>
    <property type="molecule type" value="Genomic_DNA"/>
</dbReference>
<keyword evidence="2 4" id="KW-0863">Zinc-finger</keyword>
<comment type="caution">
    <text evidence="6">The sequence shown here is derived from an EMBL/GenBank/DDBJ whole genome shotgun (WGS) entry which is preliminary data.</text>
</comment>
<dbReference type="SMART" id="SM00184">
    <property type="entry name" value="RING"/>
    <property type="match status" value="1"/>
</dbReference>
<gene>
    <name evidence="6" type="ORF">CCH79_00019211</name>
</gene>
<keyword evidence="1" id="KW-0479">Metal-binding</keyword>
<dbReference type="Proteomes" id="UP000250572">
    <property type="component" value="Unassembled WGS sequence"/>
</dbReference>
<reference evidence="6 7" key="1">
    <citation type="journal article" date="2018" name="G3 (Bethesda)">
        <title>A High-Quality Reference Genome for the Invasive Mosquitofish Gambusia affinis Using a Chicago Library.</title>
        <authorList>
            <person name="Hoffberg S.L."/>
            <person name="Troendle N.J."/>
            <person name="Glenn T.C."/>
            <person name="Mahmud O."/>
            <person name="Louha S."/>
            <person name="Chalopin D."/>
            <person name="Bennetzen J.L."/>
            <person name="Mauricio R."/>
        </authorList>
    </citation>
    <scope>NUCLEOTIDE SEQUENCE [LARGE SCALE GENOMIC DNA]</scope>
    <source>
        <strain evidence="6">NE01/NJP1002.9</strain>
        <tissue evidence="6">Muscle</tissue>
    </source>
</reference>
<evidence type="ECO:0000313" key="6">
    <source>
        <dbReference type="EMBL" id="PWA13863.1"/>
    </source>
</evidence>
<dbReference type="InterPro" id="IPR017907">
    <property type="entry name" value="Znf_RING_CS"/>
</dbReference>
<proteinExistence type="predicted"/>
<evidence type="ECO:0000256" key="1">
    <source>
        <dbReference type="ARBA" id="ARBA00022723"/>
    </source>
</evidence>
<organism evidence="6 7">
    <name type="scientific">Gambusia affinis</name>
    <name type="common">Western mosquitofish</name>
    <name type="synonym">Heterandria affinis</name>
    <dbReference type="NCBI Taxonomy" id="33528"/>
    <lineage>
        <taxon>Eukaryota</taxon>
        <taxon>Metazoa</taxon>
        <taxon>Chordata</taxon>
        <taxon>Craniata</taxon>
        <taxon>Vertebrata</taxon>
        <taxon>Euteleostomi</taxon>
        <taxon>Actinopterygii</taxon>
        <taxon>Neopterygii</taxon>
        <taxon>Teleostei</taxon>
        <taxon>Neoteleostei</taxon>
        <taxon>Acanthomorphata</taxon>
        <taxon>Ovalentaria</taxon>
        <taxon>Atherinomorphae</taxon>
        <taxon>Cyprinodontiformes</taxon>
        <taxon>Poeciliidae</taxon>
        <taxon>Poeciliinae</taxon>
        <taxon>Gambusia</taxon>
    </lineage>
</organism>
<dbReference type="AlphaFoldDB" id="A0A315V4N2"/>
<evidence type="ECO:0000256" key="4">
    <source>
        <dbReference type="PROSITE-ProRule" id="PRU00175"/>
    </source>
</evidence>
<dbReference type="InterPro" id="IPR050143">
    <property type="entry name" value="TRIM/RBCC"/>
</dbReference>
<name>A0A315V4N2_GAMAF</name>
<dbReference type="InterPro" id="IPR027370">
    <property type="entry name" value="Znf-RING_euk"/>
</dbReference>
<evidence type="ECO:0000256" key="2">
    <source>
        <dbReference type="ARBA" id="ARBA00022771"/>
    </source>
</evidence>
<evidence type="ECO:0000256" key="3">
    <source>
        <dbReference type="ARBA" id="ARBA00022833"/>
    </source>
</evidence>
<dbReference type="PROSITE" id="PS50089">
    <property type="entry name" value="ZF_RING_2"/>
    <property type="match status" value="1"/>
</dbReference>
<feature type="domain" description="RING-type" evidence="5">
    <location>
        <begin position="11"/>
        <end position="51"/>
    </location>
</feature>
<dbReference type="SUPFAM" id="SSF57850">
    <property type="entry name" value="RING/U-box"/>
    <property type="match status" value="1"/>
</dbReference>
<dbReference type="Gene3D" id="3.30.40.10">
    <property type="entry name" value="Zinc/RING finger domain, C3HC4 (zinc finger)"/>
    <property type="match status" value="1"/>
</dbReference>
<dbReference type="PANTHER" id="PTHR24103">
    <property type="entry name" value="E3 UBIQUITIN-PROTEIN LIGASE TRIM"/>
    <property type="match status" value="1"/>
</dbReference>